<dbReference type="InterPro" id="IPR023907">
    <property type="entry name" value="Non-F420_Flavin_OxRdtase"/>
</dbReference>
<keyword evidence="4" id="KW-1185">Reference proteome</keyword>
<proteinExistence type="predicted"/>
<feature type="domain" description="Luciferase-like" evidence="2">
    <location>
        <begin position="10"/>
        <end position="291"/>
    </location>
</feature>
<dbReference type="EMBL" id="JBHTII010000001">
    <property type="protein sequence ID" value="MFD0789302.1"/>
    <property type="molecule type" value="Genomic_DNA"/>
</dbReference>
<evidence type="ECO:0000313" key="4">
    <source>
        <dbReference type="Proteomes" id="UP001597055"/>
    </source>
</evidence>
<dbReference type="RefSeq" id="WP_204980187.1">
    <property type="nucleotide sequence ID" value="NZ_JBHTII010000001.1"/>
</dbReference>
<dbReference type="Pfam" id="PF00296">
    <property type="entry name" value="Bac_luciferase"/>
    <property type="match status" value="1"/>
</dbReference>
<dbReference type="NCBIfam" id="TIGR03885">
    <property type="entry name" value="flavin_revert"/>
    <property type="match status" value="1"/>
</dbReference>
<dbReference type="InterPro" id="IPR050564">
    <property type="entry name" value="F420-G6PD/mer"/>
</dbReference>
<name>A0ABW3AE92_9MICO</name>
<dbReference type="Gene3D" id="3.20.20.30">
    <property type="entry name" value="Luciferase-like domain"/>
    <property type="match status" value="1"/>
</dbReference>
<protein>
    <submittedName>
        <fullName evidence="3">TIGR03885 family FMN-dependent LLM class oxidoreductase</fullName>
        <ecNumber evidence="3">1.-.-.-</ecNumber>
    </submittedName>
</protein>
<reference evidence="4" key="1">
    <citation type="journal article" date="2019" name="Int. J. Syst. Evol. Microbiol.">
        <title>The Global Catalogue of Microorganisms (GCM) 10K type strain sequencing project: providing services to taxonomists for standard genome sequencing and annotation.</title>
        <authorList>
            <consortium name="The Broad Institute Genomics Platform"/>
            <consortium name="The Broad Institute Genome Sequencing Center for Infectious Disease"/>
            <person name="Wu L."/>
            <person name="Ma J."/>
        </authorList>
    </citation>
    <scope>NUCLEOTIDE SEQUENCE [LARGE SCALE GENOMIC DNA]</scope>
    <source>
        <strain evidence="4">CCUG 54523</strain>
    </source>
</reference>
<evidence type="ECO:0000259" key="2">
    <source>
        <dbReference type="Pfam" id="PF00296"/>
    </source>
</evidence>
<dbReference type="PANTHER" id="PTHR43244:SF1">
    <property type="entry name" value="5,10-METHYLENETETRAHYDROMETHANOPTERIN REDUCTASE"/>
    <property type="match status" value="1"/>
</dbReference>
<dbReference type="InterPro" id="IPR019945">
    <property type="entry name" value="F420_G6P_DH-rel"/>
</dbReference>
<accession>A0ABW3AE92</accession>
<evidence type="ECO:0000313" key="3">
    <source>
        <dbReference type="EMBL" id="MFD0789302.1"/>
    </source>
</evidence>
<keyword evidence="1 3" id="KW-0560">Oxidoreductase</keyword>
<dbReference type="Proteomes" id="UP001597055">
    <property type="component" value="Unassembled WGS sequence"/>
</dbReference>
<dbReference type="NCBIfam" id="TIGR03557">
    <property type="entry name" value="F420_G6P_family"/>
    <property type="match status" value="1"/>
</dbReference>
<evidence type="ECO:0000256" key="1">
    <source>
        <dbReference type="ARBA" id="ARBA00023002"/>
    </source>
</evidence>
<dbReference type="SUPFAM" id="SSF51679">
    <property type="entry name" value="Bacterial luciferase-like"/>
    <property type="match status" value="1"/>
</dbReference>
<gene>
    <name evidence="3" type="ORF">ACFQ0P_02745</name>
</gene>
<organism evidence="3 4">
    <name type="scientific">Microbacterium insulae</name>
    <dbReference type="NCBI Taxonomy" id="483014"/>
    <lineage>
        <taxon>Bacteria</taxon>
        <taxon>Bacillati</taxon>
        <taxon>Actinomycetota</taxon>
        <taxon>Actinomycetes</taxon>
        <taxon>Micrococcales</taxon>
        <taxon>Microbacteriaceae</taxon>
        <taxon>Microbacterium</taxon>
    </lineage>
</organism>
<dbReference type="PANTHER" id="PTHR43244">
    <property type="match status" value="1"/>
</dbReference>
<dbReference type="InterPro" id="IPR036661">
    <property type="entry name" value="Luciferase-like_sf"/>
</dbReference>
<dbReference type="EC" id="1.-.-.-" evidence="3"/>
<dbReference type="InterPro" id="IPR011251">
    <property type="entry name" value="Luciferase-like_dom"/>
</dbReference>
<dbReference type="CDD" id="cd01097">
    <property type="entry name" value="Tetrahydromethanopterin_reductase"/>
    <property type="match status" value="1"/>
</dbReference>
<dbReference type="GO" id="GO:0016491">
    <property type="term" value="F:oxidoreductase activity"/>
    <property type="evidence" value="ECO:0007669"/>
    <property type="project" value="UniProtKB-KW"/>
</dbReference>
<sequence length="321" mass="34502">MVLVGFHASHEQLPPSALLRAVISAEQAGFDGAMCSDHLQPWGVRQGESGFAWSWLGAALASTSFSLGVVNAPGQRYHPVVIAQAIATLEEMFPGRFWATLGSGEAMNEHVTGDPWPPKDERNTRLDESLHVIRRLLGGDEVDHDGAVRVHRARVWSRPAEAPPLLGAAVSAETAGWLAGRVDGLTTVAQSPDALRRVVDAYRSAGGEGPCVLQVHVSLAETDAAALALAKDQWPNGLIGPPRAWDFEQPEDFDAATADPDEDELRKAVLVDADAGSLAQRVAELVAIGFDRVYLHHVGKDQETFLTRAGEELLPALRRSL</sequence>
<comment type="caution">
    <text evidence="3">The sequence shown here is derived from an EMBL/GenBank/DDBJ whole genome shotgun (WGS) entry which is preliminary data.</text>
</comment>